<protein>
    <recommendedName>
        <fullName evidence="2">SusC/RagA family TonB-linked outer membrane protein</fullName>
    </recommendedName>
</protein>
<feature type="non-terminal residue" evidence="1">
    <location>
        <position position="1"/>
    </location>
</feature>
<dbReference type="AlphaFoldDB" id="K1RXW4"/>
<organism evidence="1">
    <name type="scientific">human gut metagenome</name>
    <dbReference type="NCBI Taxonomy" id="408170"/>
    <lineage>
        <taxon>unclassified sequences</taxon>
        <taxon>metagenomes</taxon>
        <taxon>organismal metagenomes</taxon>
    </lineage>
</organism>
<reference evidence="1" key="1">
    <citation type="journal article" date="2013" name="Environ. Microbiol.">
        <title>Microbiota from the distal guts of lean and obese adolescents exhibit partial functional redundancy besides clear differences in community structure.</title>
        <authorList>
            <person name="Ferrer M."/>
            <person name="Ruiz A."/>
            <person name="Lanza F."/>
            <person name="Haange S.B."/>
            <person name="Oberbach A."/>
            <person name="Till H."/>
            <person name="Bargiela R."/>
            <person name="Campoy C."/>
            <person name="Segura M.T."/>
            <person name="Richter M."/>
            <person name="von Bergen M."/>
            <person name="Seifert J."/>
            <person name="Suarez A."/>
        </authorList>
    </citation>
    <scope>NUCLEOTIDE SEQUENCE</scope>
</reference>
<evidence type="ECO:0000313" key="1">
    <source>
        <dbReference type="EMBL" id="EKC53377.1"/>
    </source>
</evidence>
<name>K1RXW4_9ZZZZ</name>
<accession>K1RXW4</accession>
<gene>
    <name evidence="1" type="ORF">LEA_16406</name>
</gene>
<dbReference type="EMBL" id="AJWY01011208">
    <property type="protein sequence ID" value="EKC53377.1"/>
    <property type="molecule type" value="Genomic_DNA"/>
</dbReference>
<proteinExistence type="predicted"/>
<comment type="caution">
    <text evidence="1">The sequence shown here is derived from an EMBL/GenBank/DDBJ whole genome shotgun (WGS) entry which is preliminary data.</text>
</comment>
<sequence length="178" mass="19607">TVTKSYSVASENRFASGDILPKVYGGFGTSVTAYGFDLSVSFAYQLGGRILDYTYQGLMDVAATGSALHKDMLKAWTPENKNTDVPRMNINDQYTNRLTDRFLTSSDYLSLQNITLGYTLPKSLTRKMQIDGVRVFFVADNVALLTARKGLDPRQGYVAADNVYSPIRTISGGISLNF</sequence>
<evidence type="ECO:0008006" key="2">
    <source>
        <dbReference type="Google" id="ProtNLM"/>
    </source>
</evidence>